<accession>K1JLK7</accession>
<dbReference type="Pfam" id="PF05643">
    <property type="entry name" value="GNA1162-like"/>
    <property type="match status" value="1"/>
</dbReference>
<evidence type="ECO:0000256" key="1">
    <source>
        <dbReference type="SAM" id="SignalP"/>
    </source>
</evidence>
<dbReference type="InterPro" id="IPR008517">
    <property type="entry name" value="GNA1162-like"/>
</dbReference>
<feature type="chain" id="PRO_5003846346" description="Lipoprotein" evidence="1">
    <location>
        <begin position="20"/>
        <end position="213"/>
    </location>
</feature>
<feature type="signal peptide" evidence="1">
    <location>
        <begin position="1"/>
        <end position="19"/>
    </location>
</feature>
<protein>
    <recommendedName>
        <fullName evidence="4">Lipoprotein</fullName>
    </recommendedName>
</protein>
<dbReference type="Gene3D" id="3.40.50.10610">
    <property type="entry name" value="ABC-type transport auxiliary lipoprotein component"/>
    <property type="match status" value="1"/>
</dbReference>
<evidence type="ECO:0000313" key="3">
    <source>
        <dbReference type="Proteomes" id="UP000005835"/>
    </source>
</evidence>
<sequence length="213" mass="23618">MMFRRLSMILGLCSAMLLAGCASGPRQFAFDEPELRSILVVPVINETNSVEADTLMHATATTPLANMGYYAFPVDTVKFVLESESLYEPERVRELGPVKLAEMFHADSVLFIKVTYWDAQYIVLNTKTKVTAEYELFKADGTSLWKDTVTFVKDSSSQNASLIGLMVDAAVAAINRAAPDFRPLAKSANVYALRHWHVGPHVLEAAEKAQQKQ</sequence>
<dbReference type="PROSITE" id="PS51257">
    <property type="entry name" value="PROKAR_LIPOPROTEIN"/>
    <property type="match status" value="1"/>
</dbReference>
<dbReference type="PATRIC" id="fig|742823.3.peg.1188"/>
<comment type="caution">
    <text evidence="2">The sequence shown here is derived from an EMBL/GenBank/DDBJ whole genome shotgun (WGS) entry which is preliminary data.</text>
</comment>
<reference evidence="2 3" key="1">
    <citation type="submission" date="2012-05" db="EMBL/GenBank/DDBJ databases">
        <title>The Genome Sequence of Sutterella wadsworthensis 2_1_59BFAA.</title>
        <authorList>
            <consortium name="The Broad Institute Genome Sequencing Platform"/>
            <person name="Earl A."/>
            <person name="Ward D."/>
            <person name="Feldgarden M."/>
            <person name="Gevers D."/>
            <person name="Daigneault M."/>
            <person name="Strauss J."/>
            <person name="Allen-Vercoe E."/>
            <person name="Walker B."/>
            <person name="Young S.K."/>
            <person name="Zeng Q."/>
            <person name="Gargeya S."/>
            <person name="Fitzgerald M."/>
            <person name="Haas B."/>
            <person name="Abouelleil A."/>
            <person name="Alvarado L."/>
            <person name="Arachchi H.M."/>
            <person name="Berlin A.M."/>
            <person name="Chapman S.B."/>
            <person name="Goldberg J."/>
            <person name="Griggs A."/>
            <person name="Gujja S."/>
            <person name="Hansen M."/>
            <person name="Howarth C."/>
            <person name="Imamovic A."/>
            <person name="Larimer J."/>
            <person name="McCowen C."/>
            <person name="Montmayeur A."/>
            <person name="Murphy C."/>
            <person name="Neiman D."/>
            <person name="Pearson M."/>
            <person name="Priest M."/>
            <person name="Roberts A."/>
            <person name="Saif S."/>
            <person name="Shea T."/>
            <person name="Sisk P."/>
            <person name="Sykes S."/>
            <person name="Wortman J."/>
            <person name="Nusbaum C."/>
            <person name="Birren B."/>
        </authorList>
    </citation>
    <scope>NUCLEOTIDE SEQUENCE [LARGE SCALE GENOMIC DNA]</scope>
    <source>
        <strain evidence="2 3">2_1_59BFAA</strain>
    </source>
</reference>
<evidence type="ECO:0008006" key="4">
    <source>
        <dbReference type="Google" id="ProtNLM"/>
    </source>
</evidence>
<dbReference type="STRING" id="742823.HMPREF9465_01196"/>
<proteinExistence type="predicted"/>
<dbReference type="HOGENOM" id="CLU_097432_1_0_4"/>
<dbReference type="Proteomes" id="UP000005835">
    <property type="component" value="Unassembled WGS sequence"/>
</dbReference>
<evidence type="ECO:0000313" key="2">
    <source>
        <dbReference type="EMBL" id="EKB31091.1"/>
    </source>
</evidence>
<organism evidence="2 3">
    <name type="scientific">Sutterella wadsworthensis 2_1_59BFAA</name>
    <dbReference type="NCBI Taxonomy" id="742823"/>
    <lineage>
        <taxon>Bacteria</taxon>
        <taxon>Pseudomonadati</taxon>
        <taxon>Pseudomonadota</taxon>
        <taxon>Betaproteobacteria</taxon>
        <taxon>Burkholderiales</taxon>
        <taxon>Sutterellaceae</taxon>
        <taxon>Sutterella</taxon>
    </lineage>
</organism>
<dbReference type="eggNOG" id="COG4380">
    <property type="taxonomic scope" value="Bacteria"/>
</dbReference>
<dbReference type="OrthoDB" id="1014694at2"/>
<dbReference type="AlphaFoldDB" id="K1JLK7"/>
<keyword evidence="3" id="KW-1185">Reference proteome</keyword>
<gene>
    <name evidence="2" type="ORF">HMPREF9465_01196</name>
</gene>
<dbReference type="EMBL" id="ADMG01000031">
    <property type="protein sequence ID" value="EKB31091.1"/>
    <property type="molecule type" value="Genomic_DNA"/>
</dbReference>
<name>K1JLK7_9BURK</name>
<keyword evidence="1" id="KW-0732">Signal</keyword>